<accession>A0AAE0TY76</accession>
<proteinExistence type="predicted"/>
<sequence>MPGGNAVNTAKGKEKATSEQGETPLPERGSLTSSLGVLPSISRVARSAASLSSALLPGPGPAGAGLIPIVGGGEKGETSRTGEALSRVGESSAQVRSSGGSDSIRTGQTQEHIAREDASFAAFLETTVVSLSPEAGKADAAMKVSGPDREPRQTNWGHRYPTLSAAEQEAVDGADVVALLSAAGSLEPDLFEPADETMSRSDLSSLRRALFGEATVGDNTSSVAWDSVLNFIPDYLRVRESSRPAAADGLATHLGTTDSEAAWQAWIGQWSQILTGYQDEIWGDLGSLAEEARLEVQKLSKAPPDQKPPNEPTALLRLRAILGHLRSL</sequence>
<gene>
    <name evidence="2" type="ORF">B0T24DRAFT_588514</name>
</gene>
<feature type="region of interest" description="Disordered" evidence="1">
    <location>
        <begin position="1"/>
        <end position="34"/>
    </location>
</feature>
<feature type="compositionally biased region" description="Low complexity" evidence="1">
    <location>
        <begin position="48"/>
        <end position="57"/>
    </location>
</feature>
<feature type="compositionally biased region" description="Polar residues" evidence="1">
    <location>
        <begin position="89"/>
        <end position="110"/>
    </location>
</feature>
<protein>
    <submittedName>
        <fullName evidence="2">Uncharacterized protein</fullName>
    </submittedName>
</protein>
<evidence type="ECO:0000313" key="3">
    <source>
        <dbReference type="Proteomes" id="UP001287356"/>
    </source>
</evidence>
<keyword evidence="3" id="KW-1185">Reference proteome</keyword>
<dbReference type="AlphaFoldDB" id="A0AAE0TY76"/>
<reference evidence="2" key="1">
    <citation type="journal article" date="2023" name="Mol. Phylogenet. Evol.">
        <title>Genome-scale phylogeny and comparative genomics of the fungal order Sordariales.</title>
        <authorList>
            <person name="Hensen N."/>
            <person name="Bonometti L."/>
            <person name="Westerberg I."/>
            <person name="Brannstrom I.O."/>
            <person name="Guillou S."/>
            <person name="Cros-Aarteil S."/>
            <person name="Calhoun S."/>
            <person name="Haridas S."/>
            <person name="Kuo A."/>
            <person name="Mondo S."/>
            <person name="Pangilinan J."/>
            <person name="Riley R."/>
            <person name="LaButti K."/>
            <person name="Andreopoulos B."/>
            <person name="Lipzen A."/>
            <person name="Chen C."/>
            <person name="Yan M."/>
            <person name="Daum C."/>
            <person name="Ng V."/>
            <person name="Clum A."/>
            <person name="Steindorff A."/>
            <person name="Ohm R.A."/>
            <person name="Martin F."/>
            <person name="Silar P."/>
            <person name="Natvig D.O."/>
            <person name="Lalanne C."/>
            <person name="Gautier V."/>
            <person name="Ament-Velasquez S.L."/>
            <person name="Kruys A."/>
            <person name="Hutchinson M.I."/>
            <person name="Powell A.J."/>
            <person name="Barry K."/>
            <person name="Miller A.N."/>
            <person name="Grigoriev I.V."/>
            <person name="Debuchy R."/>
            <person name="Gladieux P."/>
            <person name="Hiltunen Thoren M."/>
            <person name="Johannesson H."/>
        </authorList>
    </citation>
    <scope>NUCLEOTIDE SEQUENCE</scope>
    <source>
        <strain evidence="2">CBS 958.72</strain>
    </source>
</reference>
<organism evidence="2 3">
    <name type="scientific">Lasiosphaeria ovina</name>
    <dbReference type="NCBI Taxonomy" id="92902"/>
    <lineage>
        <taxon>Eukaryota</taxon>
        <taxon>Fungi</taxon>
        <taxon>Dikarya</taxon>
        <taxon>Ascomycota</taxon>
        <taxon>Pezizomycotina</taxon>
        <taxon>Sordariomycetes</taxon>
        <taxon>Sordariomycetidae</taxon>
        <taxon>Sordariales</taxon>
        <taxon>Lasiosphaeriaceae</taxon>
        <taxon>Lasiosphaeria</taxon>
    </lineage>
</organism>
<comment type="caution">
    <text evidence="2">The sequence shown here is derived from an EMBL/GenBank/DDBJ whole genome shotgun (WGS) entry which is preliminary data.</text>
</comment>
<dbReference type="Proteomes" id="UP001287356">
    <property type="component" value="Unassembled WGS sequence"/>
</dbReference>
<evidence type="ECO:0000313" key="2">
    <source>
        <dbReference type="EMBL" id="KAK3383902.1"/>
    </source>
</evidence>
<name>A0AAE0TY76_9PEZI</name>
<dbReference type="EMBL" id="JAULSN010000001">
    <property type="protein sequence ID" value="KAK3383902.1"/>
    <property type="molecule type" value="Genomic_DNA"/>
</dbReference>
<feature type="region of interest" description="Disordered" evidence="1">
    <location>
        <begin position="48"/>
        <end position="110"/>
    </location>
</feature>
<evidence type="ECO:0000256" key="1">
    <source>
        <dbReference type="SAM" id="MobiDB-lite"/>
    </source>
</evidence>
<reference evidence="2" key="2">
    <citation type="submission" date="2023-06" db="EMBL/GenBank/DDBJ databases">
        <authorList>
            <consortium name="Lawrence Berkeley National Laboratory"/>
            <person name="Haridas S."/>
            <person name="Hensen N."/>
            <person name="Bonometti L."/>
            <person name="Westerberg I."/>
            <person name="Brannstrom I.O."/>
            <person name="Guillou S."/>
            <person name="Cros-Aarteil S."/>
            <person name="Calhoun S."/>
            <person name="Kuo A."/>
            <person name="Mondo S."/>
            <person name="Pangilinan J."/>
            <person name="Riley R."/>
            <person name="Labutti K."/>
            <person name="Andreopoulos B."/>
            <person name="Lipzen A."/>
            <person name="Chen C."/>
            <person name="Yanf M."/>
            <person name="Daum C."/>
            <person name="Ng V."/>
            <person name="Clum A."/>
            <person name="Steindorff A."/>
            <person name="Ohm R."/>
            <person name="Martin F."/>
            <person name="Silar P."/>
            <person name="Natvig D."/>
            <person name="Lalanne C."/>
            <person name="Gautier V."/>
            <person name="Ament-Velasquez S.L."/>
            <person name="Kruys A."/>
            <person name="Hutchinson M.I."/>
            <person name="Powell A.J."/>
            <person name="Barry K."/>
            <person name="Miller A.N."/>
            <person name="Grigoriev I.V."/>
            <person name="Debuchy R."/>
            <person name="Gladieux P."/>
            <person name="Thoren M.H."/>
            <person name="Johannesson H."/>
        </authorList>
    </citation>
    <scope>NUCLEOTIDE SEQUENCE</scope>
    <source>
        <strain evidence="2">CBS 958.72</strain>
    </source>
</reference>